<evidence type="ECO:0000313" key="3">
    <source>
        <dbReference type="EMBL" id="ADM10657.1"/>
    </source>
</evidence>
<proteinExistence type="predicted"/>
<keyword evidence="2" id="KW-0472">Membrane</keyword>
<gene>
    <name evidence="3" type="ordered locus">PB2503_13099</name>
</gene>
<protein>
    <submittedName>
        <fullName evidence="3">Uncharacterized protein</fullName>
    </submittedName>
</protein>
<dbReference type="Proteomes" id="UP000001302">
    <property type="component" value="Chromosome"/>
</dbReference>
<reference evidence="3 4" key="2">
    <citation type="journal article" date="2011" name="J. Bacteriol.">
        <title>Complete genome sequence of strain HTCC2503T of Parvularcula bermudensis, the type species of the order "Parvularculales" in the class Alphaproteobacteria.</title>
        <authorList>
            <person name="Oh H.M."/>
            <person name="Kang I."/>
            <person name="Vergin K.L."/>
            <person name="Kang D."/>
            <person name="Rhee K.H."/>
            <person name="Giovannoni S.J."/>
            <person name="Cho J.C."/>
        </authorList>
    </citation>
    <scope>NUCLEOTIDE SEQUENCE [LARGE SCALE GENOMIC DNA]</scope>
    <source>
        <strain evidence="4">ATCC BAA-594 / HTCC2503 / KCTC 12087</strain>
    </source>
</reference>
<dbReference type="KEGG" id="pbr:PB2503_13099"/>
<keyword evidence="2" id="KW-0812">Transmembrane</keyword>
<keyword evidence="4" id="KW-1185">Reference proteome</keyword>
<keyword evidence="2" id="KW-1133">Transmembrane helix</keyword>
<feature type="transmembrane region" description="Helical" evidence="2">
    <location>
        <begin position="86"/>
        <end position="111"/>
    </location>
</feature>
<reference evidence="4" key="1">
    <citation type="submission" date="2010-08" db="EMBL/GenBank/DDBJ databases">
        <title>Genome sequence of Parvularcula bermudensis HTCC2503.</title>
        <authorList>
            <person name="Kang D.-M."/>
            <person name="Oh H.-M."/>
            <person name="Cho J.-C."/>
        </authorList>
    </citation>
    <scope>NUCLEOTIDE SEQUENCE [LARGE SCALE GENOMIC DNA]</scope>
    <source>
        <strain evidence="4">ATCC BAA-594 / HTCC2503 / KCTC 12087</strain>
    </source>
</reference>
<feature type="transmembrane region" description="Helical" evidence="2">
    <location>
        <begin position="26"/>
        <end position="48"/>
    </location>
</feature>
<accession>E0TGP8</accession>
<evidence type="ECO:0000256" key="2">
    <source>
        <dbReference type="SAM" id="Phobius"/>
    </source>
</evidence>
<feature type="transmembrane region" description="Helical" evidence="2">
    <location>
        <begin position="54"/>
        <end position="74"/>
    </location>
</feature>
<evidence type="ECO:0000256" key="1">
    <source>
        <dbReference type="SAM" id="MobiDB-lite"/>
    </source>
</evidence>
<name>E0TGP8_PARBH</name>
<dbReference type="HOGENOM" id="CLU_442684_0_0_5"/>
<dbReference type="EMBL" id="CP002156">
    <property type="protein sequence ID" value="ADM10657.1"/>
    <property type="molecule type" value="Genomic_DNA"/>
</dbReference>
<dbReference type="AlphaFoldDB" id="E0TGP8"/>
<sequence>MSGLLDRCRQAGHHLILNEDRIRTGLLGALLLLSWWSTTSGLLALISAGNRAPGIGLTLTIAFAVAVLTLLISWTLSMIRDRRTGLWLPAFIGGYLLLTAISVGFGFGFYWTHIESRASAQRVAAAQTDDVARALSTNFAQLDAAMMALNDVAALSADRATTEAEEGGTCGDTGGAGTGPRYRLRRADAETMQALRSRIAAQLGPAPRPLPAGADPRAVSRPLAADSLYAQKAQLDSYLAELGPERFGHLSASEAHAILEATERTLIRAADRYDAFRNSSAVNGAIETLRARIALGQGPIDDAGIVFTCPDPALEVAMTQAAATLASMPPLPTITFDVPLGADATVAAFGKLGTSIVAPLGLGRGPGLSLRDAVPLLIALAVDLFILLLSVRPGEGPGRRAPGDAAQWLDSPEALQALAEGRQGQSVPTHTDLLEHTFYWRGAYHLALPVESAGEVPLEPAQRGLTLFAMVLSDQGLLKPVRRRMRAEGALKHLRHRFGRHRTRAFRRMYDLYRFEPSGLAKMTSLLLPDTPAEITGKGAVPSADWRGNIRAGAVAPQRRYGAPERPAKSPPPEVETRRAPRPLAPSAYWNSLNTARPREGNAAAIARAAEDGGDPQ</sequence>
<organism evidence="3 4">
    <name type="scientific">Parvularcula bermudensis (strain ATCC BAA-594 / HTCC2503 / KCTC 12087)</name>
    <dbReference type="NCBI Taxonomy" id="314260"/>
    <lineage>
        <taxon>Bacteria</taxon>
        <taxon>Pseudomonadati</taxon>
        <taxon>Pseudomonadota</taxon>
        <taxon>Alphaproteobacteria</taxon>
        <taxon>Parvularculales</taxon>
        <taxon>Parvularculaceae</taxon>
        <taxon>Parvularcula</taxon>
    </lineage>
</organism>
<dbReference type="OrthoDB" id="7927296at2"/>
<feature type="region of interest" description="Disordered" evidence="1">
    <location>
        <begin position="555"/>
        <end position="601"/>
    </location>
</feature>
<dbReference type="eggNOG" id="ENOG5032T4E">
    <property type="taxonomic scope" value="Bacteria"/>
</dbReference>
<evidence type="ECO:0000313" key="4">
    <source>
        <dbReference type="Proteomes" id="UP000001302"/>
    </source>
</evidence>
<dbReference type="RefSeq" id="WP_013301631.1">
    <property type="nucleotide sequence ID" value="NC_014414.1"/>
</dbReference>